<accession>A0A2P6PJI9</accession>
<protein>
    <submittedName>
        <fullName evidence="1">Uncharacterized protein</fullName>
    </submittedName>
</protein>
<name>A0A2P6PJI9_ROSCH</name>
<dbReference type="AlphaFoldDB" id="A0A2P6PJI9"/>
<proteinExistence type="predicted"/>
<evidence type="ECO:0000313" key="2">
    <source>
        <dbReference type="Proteomes" id="UP000238479"/>
    </source>
</evidence>
<evidence type="ECO:0000313" key="1">
    <source>
        <dbReference type="EMBL" id="PRQ22088.1"/>
    </source>
</evidence>
<dbReference type="Gramene" id="PRQ22088">
    <property type="protein sequence ID" value="PRQ22088"/>
    <property type="gene ID" value="RchiOBHm_Chr6g0246431"/>
</dbReference>
<reference evidence="1 2" key="1">
    <citation type="journal article" date="2018" name="Nat. Genet.">
        <title>The Rosa genome provides new insights in the design of modern roses.</title>
        <authorList>
            <person name="Bendahmane M."/>
        </authorList>
    </citation>
    <scope>NUCLEOTIDE SEQUENCE [LARGE SCALE GENOMIC DNA]</scope>
    <source>
        <strain evidence="2">cv. Old Blush</strain>
    </source>
</reference>
<dbReference type="EMBL" id="PDCK01000044">
    <property type="protein sequence ID" value="PRQ22088.1"/>
    <property type="molecule type" value="Genomic_DNA"/>
</dbReference>
<sequence>MAAVVGGVHEPQGSENRLEADNLARFAVQDRDTNKTGHAPGVVTVSCLCAGLNVHLQAPVMPTSSGIELDLLYQFYPGPNQVLVRNFKDSEEVSCILVNEVQKDIKYLNGGRMVGGHFLWHLVLGSALGPLLFRQCCFGDGHPSPWEVDQGMGTPFRRGPACL</sequence>
<gene>
    <name evidence="1" type="ORF">RchiOBHm_Chr6g0246431</name>
</gene>
<organism evidence="1 2">
    <name type="scientific">Rosa chinensis</name>
    <name type="common">China rose</name>
    <dbReference type="NCBI Taxonomy" id="74649"/>
    <lineage>
        <taxon>Eukaryota</taxon>
        <taxon>Viridiplantae</taxon>
        <taxon>Streptophyta</taxon>
        <taxon>Embryophyta</taxon>
        <taxon>Tracheophyta</taxon>
        <taxon>Spermatophyta</taxon>
        <taxon>Magnoliopsida</taxon>
        <taxon>eudicotyledons</taxon>
        <taxon>Gunneridae</taxon>
        <taxon>Pentapetalae</taxon>
        <taxon>rosids</taxon>
        <taxon>fabids</taxon>
        <taxon>Rosales</taxon>
        <taxon>Rosaceae</taxon>
        <taxon>Rosoideae</taxon>
        <taxon>Rosoideae incertae sedis</taxon>
        <taxon>Rosa</taxon>
    </lineage>
</organism>
<dbReference type="Proteomes" id="UP000238479">
    <property type="component" value="Chromosome 6"/>
</dbReference>
<keyword evidence="2" id="KW-1185">Reference proteome</keyword>
<comment type="caution">
    <text evidence="1">The sequence shown here is derived from an EMBL/GenBank/DDBJ whole genome shotgun (WGS) entry which is preliminary data.</text>
</comment>